<dbReference type="Proteomes" id="UP000278085">
    <property type="component" value="Unassembled WGS sequence"/>
</dbReference>
<evidence type="ECO:0000313" key="3">
    <source>
        <dbReference type="Proteomes" id="UP000278085"/>
    </source>
</evidence>
<reference evidence="2 3" key="1">
    <citation type="submission" date="2018-12" db="EMBL/GenBank/DDBJ databases">
        <authorList>
            <person name="Yang E."/>
        </authorList>
    </citation>
    <scope>NUCLEOTIDE SEQUENCE [LARGE SCALE GENOMIC DNA]</scope>
    <source>
        <strain evidence="2 3">SOD</strain>
    </source>
</reference>
<feature type="transmembrane region" description="Helical" evidence="1">
    <location>
        <begin position="141"/>
        <end position="162"/>
    </location>
</feature>
<protein>
    <submittedName>
        <fullName evidence="2">Uncharacterized protein</fullName>
    </submittedName>
</protein>
<feature type="transmembrane region" description="Helical" evidence="1">
    <location>
        <begin position="109"/>
        <end position="129"/>
    </location>
</feature>
<keyword evidence="1" id="KW-0812">Transmembrane</keyword>
<dbReference type="EMBL" id="RXLQ01000008">
    <property type="protein sequence ID" value="RSZ57961.1"/>
    <property type="molecule type" value="Genomic_DNA"/>
</dbReference>
<keyword evidence="1" id="KW-1133">Transmembrane helix</keyword>
<dbReference type="AlphaFoldDB" id="A0A430HKD2"/>
<keyword evidence="3" id="KW-1185">Reference proteome</keyword>
<accession>A0A430HKD2</accession>
<sequence>MELRPVDVFLLIGALFAWSISLFLPAFASGDSIPPPLGGAVLLFGILFGWFVHGWAAYANLFFVYAAWRLCLGKTPRLSVVLMLAFAASLPLFSGMLDKSGGRSGAVASWGWGAFMWLWSLALLAGAAAARRRIIGARGALALGLLMLSSGMAASALHAHQWRAAGIEDRRMLLAPGMIYTSNELCSVALTWPAPSTTPGGEAVVLDVDAQLLHAPPRGPSLDLPGGFTEAHADGAAWRAYPGAEGDLKVRQAAQPGALLLQVKATGDGAVIRLLQGQPRRLLYEQPVKSVAAGRSRSFCPVAGRALHGGLRSDYGEALLRAMGQPPRFKAGVALAHAEVARERCPIGIVEGHRIRNLRSLDGREVILAGSMERMAGLCSANYVALAGGPTLPGNGRLRAVVHVLDRRTLRPLAMFDGVATCPPSVCAPGREATVDAVRLEGERVLVETSRGEYAAALKRF</sequence>
<evidence type="ECO:0000313" key="2">
    <source>
        <dbReference type="EMBL" id="RSZ57961.1"/>
    </source>
</evidence>
<feature type="transmembrane region" description="Helical" evidence="1">
    <location>
        <begin position="40"/>
        <end position="66"/>
    </location>
</feature>
<gene>
    <name evidence="2" type="ORF">EJB06_16720</name>
</gene>
<dbReference type="OrthoDB" id="9153680at2"/>
<comment type="caution">
    <text evidence="2">The sequence shown here is derived from an EMBL/GenBank/DDBJ whole genome shotgun (WGS) entry which is preliminary data.</text>
</comment>
<evidence type="ECO:0000256" key="1">
    <source>
        <dbReference type="SAM" id="Phobius"/>
    </source>
</evidence>
<dbReference type="RefSeq" id="WP_126075166.1">
    <property type="nucleotide sequence ID" value="NZ_CP051166.1"/>
</dbReference>
<organism evidence="2 3">
    <name type="scientific">Massilia atriviolacea</name>
    <dbReference type="NCBI Taxonomy" id="2495579"/>
    <lineage>
        <taxon>Bacteria</taxon>
        <taxon>Pseudomonadati</taxon>
        <taxon>Pseudomonadota</taxon>
        <taxon>Betaproteobacteria</taxon>
        <taxon>Burkholderiales</taxon>
        <taxon>Oxalobacteraceae</taxon>
        <taxon>Telluria group</taxon>
        <taxon>Massilia</taxon>
    </lineage>
</organism>
<keyword evidence="1" id="KW-0472">Membrane</keyword>
<feature type="transmembrane region" description="Helical" evidence="1">
    <location>
        <begin position="78"/>
        <end position="97"/>
    </location>
</feature>
<name>A0A430HKD2_9BURK</name>
<proteinExistence type="predicted"/>